<accession>A0A1H9C0V3</accession>
<evidence type="ECO:0000259" key="5">
    <source>
        <dbReference type="Pfam" id="PF00561"/>
    </source>
</evidence>
<dbReference type="GO" id="GO:0016787">
    <property type="term" value="F:hydrolase activity"/>
    <property type="evidence" value="ECO:0007669"/>
    <property type="project" value="UniProtKB-KW"/>
</dbReference>
<dbReference type="PANTHER" id="PTHR43248:SF29">
    <property type="entry name" value="TRIPEPTIDYL AMINOPEPTIDASE"/>
    <property type="match status" value="1"/>
</dbReference>
<reference evidence="7" key="1">
    <citation type="submission" date="2016-10" db="EMBL/GenBank/DDBJ databases">
        <authorList>
            <person name="Varghese N."/>
            <person name="Submissions S."/>
        </authorList>
    </citation>
    <scope>NUCLEOTIDE SEQUENCE [LARGE SCALE GENOMIC DNA]</scope>
    <source>
        <strain evidence="7">CGMCC 4.578</strain>
    </source>
</reference>
<comment type="similarity">
    <text evidence="1">Belongs to the peptidase S33 family.</text>
</comment>
<feature type="domain" description="AB hydrolase-1" evidence="5">
    <location>
        <begin position="52"/>
        <end position="202"/>
    </location>
</feature>
<organism evidence="6 7">
    <name type="scientific">Lentzea flaviverrucosa</name>
    <dbReference type="NCBI Taxonomy" id="200379"/>
    <lineage>
        <taxon>Bacteria</taxon>
        <taxon>Bacillati</taxon>
        <taxon>Actinomycetota</taxon>
        <taxon>Actinomycetes</taxon>
        <taxon>Pseudonocardiales</taxon>
        <taxon>Pseudonocardiaceae</taxon>
        <taxon>Lentzea</taxon>
    </lineage>
</organism>
<keyword evidence="2" id="KW-0732">Signal</keyword>
<dbReference type="Proteomes" id="UP000199028">
    <property type="component" value="Unassembled WGS sequence"/>
</dbReference>
<name>A0A1H9C0V3_9PSEU</name>
<dbReference type="PANTHER" id="PTHR43248">
    <property type="entry name" value="2-SUCCINYL-6-HYDROXY-2,4-CYCLOHEXADIENE-1-CARBOXYLATE SYNTHASE"/>
    <property type="match status" value="1"/>
</dbReference>
<dbReference type="SUPFAM" id="SSF53474">
    <property type="entry name" value="alpha/beta-Hydrolases"/>
    <property type="match status" value="1"/>
</dbReference>
<dbReference type="InterPro" id="IPR051601">
    <property type="entry name" value="Serine_prot/Carboxylest_S33"/>
</dbReference>
<dbReference type="InterPro" id="IPR029058">
    <property type="entry name" value="AB_hydrolase_fold"/>
</dbReference>
<evidence type="ECO:0000256" key="1">
    <source>
        <dbReference type="ARBA" id="ARBA00010088"/>
    </source>
</evidence>
<proteinExistence type="inferred from homology"/>
<dbReference type="RefSeq" id="WP_090063033.1">
    <property type="nucleotide sequence ID" value="NZ_FOFT01000001.1"/>
</dbReference>
<keyword evidence="3 6" id="KW-0378">Hydrolase</keyword>
<feature type="region of interest" description="Disordered" evidence="4">
    <location>
        <begin position="37"/>
        <end position="64"/>
    </location>
</feature>
<evidence type="ECO:0000256" key="3">
    <source>
        <dbReference type="ARBA" id="ARBA00022801"/>
    </source>
</evidence>
<evidence type="ECO:0000256" key="4">
    <source>
        <dbReference type="SAM" id="MobiDB-lite"/>
    </source>
</evidence>
<dbReference type="AlphaFoldDB" id="A0A1H9C0V3"/>
<keyword evidence="7" id="KW-1185">Reference proteome</keyword>
<dbReference type="OrthoDB" id="4006962at2"/>
<gene>
    <name evidence="6" type="ORF">SAMN05216195_101640</name>
</gene>
<dbReference type="InterPro" id="IPR000073">
    <property type="entry name" value="AB_hydrolase_1"/>
</dbReference>
<dbReference type="EMBL" id="FOFT01000001">
    <property type="protein sequence ID" value="SEP94268.1"/>
    <property type="molecule type" value="Genomic_DNA"/>
</dbReference>
<evidence type="ECO:0000313" key="6">
    <source>
        <dbReference type="EMBL" id="SEP94268.1"/>
    </source>
</evidence>
<dbReference type="Pfam" id="PF00561">
    <property type="entry name" value="Abhydrolase_1"/>
    <property type="match status" value="1"/>
</dbReference>
<dbReference type="Gene3D" id="3.40.50.1820">
    <property type="entry name" value="alpha/beta hydrolase"/>
    <property type="match status" value="1"/>
</dbReference>
<evidence type="ECO:0000313" key="7">
    <source>
        <dbReference type="Proteomes" id="UP000199028"/>
    </source>
</evidence>
<evidence type="ECO:0000256" key="2">
    <source>
        <dbReference type="ARBA" id="ARBA00022729"/>
    </source>
</evidence>
<protein>
    <submittedName>
        <fullName evidence="6">Alpha/beta hydrolase fold</fullName>
    </submittedName>
</protein>
<sequence>MPVLIWTDCGDGFECAPADVPLDHRAPSGEKIKLGLTRKPATDPSRGIGSLFVNPGGPGGGTDDTVRYPGTSGPAELRERFDIVGFDPRGVGRSQPLACQTQDEYMRAWAKASARPKVHSFDNALREGKAFADACTKQSAKLLPFVGTEYVAREMDLLRRAVGDSKLNYFGLSYGTYIGTVYANLFPKNIRALALDGGYDPDTYANRPYEYDLGQYVAIESALGRFFDWCAATKCEFGEGDPRSAFVQLQNDLDRDPVVVDGKFVANGATFTYNVQSLLGFGDVWWWYVAQVLTDAQNRTGDLLVEPDAEFLSANTEQYERRSCRSYRSARSITR</sequence>